<evidence type="ECO:0000313" key="3">
    <source>
        <dbReference type="EMBL" id="QUD87306.1"/>
    </source>
</evidence>
<dbReference type="SMART" id="SM00867">
    <property type="entry name" value="YceI"/>
    <property type="match status" value="1"/>
</dbReference>
<reference evidence="3" key="1">
    <citation type="submission" date="2021-04" db="EMBL/GenBank/DDBJ databases">
        <title>The complete genome sequence of Caulobacter sp. S6.</title>
        <authorList>
            <person name="Tang Y."/>
            <person name="Ouyang W."/>
            <person name="Liu Q."/>
            <person name="Huang B."/>
            <person name="Guo Z."/>
            <person name="Lei P."/>
        </authorList>
    </citation>
    <scope>NUCLEOTIDE SEQUENCE</scope>
    <source>
        <strain evidence="3">S6</strain>
    </source>
</reference>
<dbReference type="KEGG" id="caul:KCG34_19980"/>
<dbReference type="EMBL" id="CP073078">
    <property type="protein sequence ID" value="QUD87306.1"/>
    <property type="molecule type" value="Genomic_DNA"/>
</dbReference>
<organism evidence="3 4">
    <name type="scientific">Phenylobacterium montanum</name>
    <dbReference type="NCBI Taxonomy" id="2823693"/>
    <lineage>
        <taxon>Bacteria</taxon>
        <taxon>Pseudomonadati</taxon>
        <taxon>Pseudomonadota</taxon>
        <taxon>Alphaproteobacteria</taxon>
        <taxon>Caulobacterales</taxon>
        <taxon>Caulobacteraceae</taxon>
        <taxon>Phenylobacterium</taxon>
    </lineage>
</organism>
<evidence type="ECO:0000313" key="4">
    <source>
        <dbReference type="Proteomes" id="UP000676409"/>
    </source>
</evidence>
<feature type="signal peptide" evidence="1">
    <location>
        <begin position="1"/>
        <end position="21"/>
    </location>
</feature>
<accession>A0A975FY47</accession>
<keyword evidence="1" id="KW-0732">Signal</keyword>
<dbReference type="Gene3D" id="2.40.128.110">
    <property type="entry name" value="Lipid/polyisoprenoid-binding, YceI-like"/>
    <property type="match status" value="1"/>
</dbReference>
<dbReference type="AlphaFoldDB" id="A0A975FY47"/>
<evidence type="ECO:0000259" key="2">
    <source>
        <dbReference type="SMART" id="SM00867"/>
    </source>
</evidence>
<keyword evidence="4" id="KW-1185">Reference proteome</keyword>
<sequence length="199" mass="21260">MVRAACLALLVVLCGAPAAWAAQPNPDPAAAPAGAYVLDKRHASVLAKVSHMGLSGYTMRFGKVDGRFDYDPAQPEAAKLSVTIDANSLDVGEDKLDRQFAREFLGADENPEITFVSTGITRTDPAHGEVTGDLTLHGVTRPVTLAVTFNGYDQSLLFGKRMGFSATGDILRSDFGSRAWLGLVGDKVRLIIEAEFTHP</sequence>
<dbReference type="Pfam" id="PF04264">
    <property type="entry name" value="YceI"/>
    <property type="match status" value="1"/>
</dbReference>
<evidence type="ECO:0000256" key="1">
    <source>
        <dbReference type="SAM" id="SignalP"/>
    </source>
</evidence>
<proteinExistence type="predicted"/>
<dbReference type="PANTHER" id="PTHR34406:SF1">
    <property type="entry name" value="PROTEIN YCEI"/>
    <property type="match status" value="1"/>
</dbReference>
<protein>
    <submittedName>
        <fullName evidence="3">YceI family protein</fullName>
    </submittedName>
</protein>
<dbReference type="SUPFAM" id="SSF101874">
    <property type="entry name" value="YceI-like"/>
    <property type="match status" value="1"/>
</dbReference>
<dbReference type="Proteomes" id="UP000676409">
    <property type="component" value="Chromosome"/>
</dbReference>
<dbReference type="InterPro" id="IPR007372">
    <property type="entry name" value="Lipid/polyisoprenoid-bd_YceI"/>
</dbReference>
<dbReference type="PANTHER" id="PTHR34406">
    <property type="entry name" value="PROTEIN YCEI"/>
    <property type="match status" value="1"/>
</dbReference>
<dbReference type="RefSeq" id="WP_211937358.1">
    <property type="nucleotide sequence ID" value="NZ_CP073078.1"/>
</dbReference>
<name>A0A975FY47_9CAUL</name>
<gene>
    <name evidence="3" type="ORF">KCG34_19980</name>
</gene>
<feature type="domain" description="Lipid/polyisoprenoid-binding YceI-like" evidence="2">
    <location>
        <begin position="35"/>
        <end position="197"/>
    </location>
</feature>
<feature type="chain" id="PRO_5037800520" evidence="1">
    <location>
        <begin position="22"/>
        <end position="199"/>
    </location>
</feature>
<dbReference type="InterPro" id="IPR036761">
    <property type="entry name" value="TTHA0802/YceI-like_sf"/>
</dbReference>